<evidence type="ECO:0000256" key="2">
    <source>
        <dbReference type="ARBA" id="ARBA00023136"/>
    </source>
</evidence>
<feature type="domain" description="OmpA-like" evidence="6">
    <location>
        <begin position="106"/>
        <end position="224"/>
    </location>
</feature>
<dbReference type="Pfam" id="PF00691">
    <property type="entry name" value="OmpA"/>
    <property type="match status" value="1"/>
</dbReference>
<dbReference type="Gene3D" id="3.30.1330.60">
    <property type="entry name" value="OmpA-like domain"/>
    <property type="match status" value="1"/>
</dbReference>
<gene>
    <name evidence="7" type="ORF">ACFPT7_13180</name>
</gene>
<dbReference type="InterPro" id="IPR036737">
    <property type="entry name" value="OmpA-like_sf"/>
</dbReference>
<feature type="compositionally biased region" description="Basic and acidic residues" evidence="5">
    <location>
        <begin position="202"/>
        <end position="217"/>
    </location>
</feature>
<feature type="region of interest" description="Disordered" evidence="5">
    <location>
        <begin position="202"/>
        <end position="238"/>
    </location>
</feature>
<dbReference type="InterPro" id="IPR006665">
    <property type="entry name" value="OmpA-like"/>
</dbReference>
<feature type="compositionally biased region" description="Polar residues" evidence="5">
    <location>
        <begin position="220"/>
        <end position="238"/>
    </location>
</feature>
<dbReference type="RefSeq" id="WP_317890914.1">
    <property type="nucleotide sequence ID" value="NZ_JAGSYH010000007.1"/>
</dbReference>
<evidence type="ECO:0000313" key="7">
    <source>
        <dbReference type="EMBL" id="MFC5863251.1"/>
    </source>
</evidence>
<dbReference type="Proteomes" id="UP001596091">
    <property type="component" value="Unassembled WGS sequence"/>
</dbReference>
<dbReference type="CDD" id="cd07185">
    <property type="entry name" value="OmpA_C-like"/>
    <property type="match status" value="1"/>
</dbReference>
<dbReference type="PROSITE" id="PS51257">
    <property type="entry name" value="PROKAR_LIPOPROTEIN"/>
    <property type="match status" value="1"/>
</dbReference>
<keyword evidence="8" id="KW-1185">Reference proteome</keyword>
<accession>A0ABW1EHD0</accession>
<dbReference type="EMBL" id="JBHSPH010000004">
    <property type="protein sequence ID" value="MFC5863251.1"/>
    <property type="molecule type" value="Genomic_DNA"/>
</dbReference>
<comment type="caution">
    <text evidence="7">The sequence shown here is derived from an EMBL/GenBank/DDBJ whole genome shotgun (WGS) entry which is preliminary data.</text>
</comment>
<dbReference type="InterPro" id="IPR006664">
    <property type="entry name" value="OMP_bac"/>
</dbReference>
<comment type="subcellular location">
    <subcellularLocation>
        <location evidence="1">Cell outer membrane</location>
    </subcellularLocation>
</comment>
<proteinExistence type="predicted"/>
<evidence type="ECO:0000256" key="3">
    <source>
        <dbReference type="ARBA" id="ARBA00023237"/>
    </source>
</evidence>
<evidence type="ECO:0000256" key="5">
    <source>
        <dbReference type="SAM" id="MobiDB-lite"/>
    </source>
</evidence>
<dbReference type="InterPro" id="IPR050330">
    <property type="entry name" value="Bact_OuterMem_StrucFunc"/>
</dbReference>
<dbReference type="PANTHER" id="PTHR30329">
    <property type="entry name" value="STATOR ELEMENT OF FLAGELLAR MOTOR COMPLEX"/>
    <property type="match status" value="1"/>
</dbReference>
<evidence type="ECO:0000256" key="1">
    <source>
        <dbReference type="ARBA" id="ARBA00004442"/>
    </source>
</evidence>
<organism evidence="7 8">
    <name type="scientific">Acidicapsa dinghuensis</name>
    <dbReference type="NCBI Taxonomy" id="2218256"/>
    <lineage>
        <taxon>Bacteria</taxon>
        <taxon>Pseudomonadati</taxon>
        <taxon>Acidobacteriota</taxon>
        <taxon>Terriglobia</taxon>
        <taxon>Terriglobales</taxon>
        <taxon>Acidobacteriaceae</taxon>
        <taxon>Acidicapsa</taxon>
    </lineage>
</organism>
<reference evidence="8" key="1">
    <citation type="journal article" date="2019" name="Int. J. Syst. Evol. Microbiol.">
        <title>The Global Catalogue of Microorganisms (GCM) 10K type strain sequencing project: providing services to taxonomists for standard genome sequencing and annotation.</title>
        <authorList>
            <consortium name="The Broad Institute Genomics Platform"/>
            <consortium name="The Broad Institute Genome Sequencing Center for Infectious Disease"/>
            <person name="Wu L."/>
            <person name="Ma J."/>
        </authorList>
    </citation>
    <scope>NUCLEOTIDE SEQUENCE [LARGE SCALE GENOMIC DNA]</scope>
    <source>
        <strain evidence="8">JCM 4087</strain>
    </source>
</reference>
<evidence type="ECO:0000313" key="8">
    <source>
        <dbReference type="Proteomes" id="UP001596091"/>
    </source>
</evidence>
<name>A0ABW1EHD0_9BACT</name>
<dbReference type="PRINTS" id="PR01021">
    <property type="entry name" value="OMPADOMAIN"/>
</dbReference>
<sequence length="238" mass="25373">MKSLNYSVLAVAITLLSGCATKNYVRTQTAPLIDQTNQLNDKTAANNRAIHDTDDRAQAGITKAQGAADQATQNAQGATTAAGQAQTAANDAVNRADKLSDVVAGLDNYKSINNMSVTFGFDKSNLTKDDKAQLDSFGQTIASSKNYIIEVTGGTDSTGSAEYNYGLSQRRADTVVQYLASKYNIPAHRFYLIGIGKDKEVADNTTREGRAKNRRVDIQVLSNSSDATPQPNPQGSGN</sequence>
<keyword evidence="2 4" id="KW-0472">Membrane</keyword>
<evidence type="ECO:0000256" key="4">
    <source>
        <dbReference type="PROSITE-ProRule" id="PRU00473"/>
    </source>
</evidence>
<dbReference type="PANTHER" id="PTHR30329:SF21">
    <property type="entry name" value="LIPOPROTEIN YIAD-RELATED"/>
    <property type="match status" value="1"/>
</dbReference>
<dbReference type="SUPFAM" id="SSF103088">
    <property type="entry name" value="OmpA-like"/>
    <property type="match status" value="1"/>
</dbReference>
<dbReference type="PROSITE" id="PS51123">
    <property type="entry name" value="OMPA_2"/>
    <property type="match status" value="1"/>
</dbReference>
<evidence type="ECO:0000259" key="6">
    <source>
        <dbReference type="PROSITE" id="PS51123"/>
    </source>
</evidence>
<keyword evidence="3" id="KW-0998">Cell outer membrane</keyword>
<protein>
    <submittedName>
        <fullName evidence="7">OmpA family protein</fullName>
    </submittedName>
</protein>